<feature type="region of interest" description="Disordered" evidence="7">
    <location>
        <begin position="1304"/>
        <end position="1331"/>
    </location>
</feature>
<evidence type="ECO:0000313" key="12">
    <source>
        <dbReference type="EnsemblFungi" id="MAPG_03981T0"/>
    </source>
</evidence>
<dbReference type="eggNOG" id="KOG1288">
    <property type="taxonomic scope" value="Eukaryota"/>
</dbReference>
<feature type="transmembrane region" description="Helical" evidence="8">
    <location>
        <begin position="421"/>
        <end position="441"/>
    </location>
</feature>
<evidence type="ECO:0000313" key="13">
    <source>
        <dbReference type="Proteomes" id="UP000011715"/>
    </source>
</evidence>
<feature type="transmembrane region" description="Helical" evidence="8">
    <location>
        <begin position="390"/>
        <end position="409"/>
    </location>
</feature>
<sequence length="1411" mass="152502">MENLPLPVSPHALLSTGPSKTQAHVEAYCIEDGSGGLLRRACVRYSLHNVVHVWPVTVERFSPAPAASITSVTQQAQPRAQTDARQCQWLAKTDGLPPALGCWFSLQQRLSLSGVMGHASISPVHITRVAGLLALSRGSVSRLPGLGLGWTPTTTTHHMPNTTPKAAAMDPARGQNKLGVTSGVYIPVCLNILSILMFLRFGLILGRIGLLGMLGLLVLSYAVDLLTTLSLSAVASNGEVKGGGAYFLISRSLGPEFGGSIGILFYLSQVLNTALNVVGLIDCLKLYFTTLIPDGYWSSYLLETGALLLCTAMCLAGSGIFAKASNALLVVLTVAILSIPLSAVAVRPFVDPGRGVEFTGLSLATLSGNLWPTATRTGTRSSAFGMFRDLFGILFPATSGIFAGASMSGDLRNPSKAIPSGTLWAMLTTLLAYVLVILSLAASTTHASLLQDANIIQTTNLWAPIILAGECATTFFSALMGLIGSAKLMQALARDKLVPGLSVFGLGTRKADEPLLAIFLTYALAQLSLFANLNQIATLIAMGYQMTFFVMNLACFLLKIGSAPNFRPAFKFFSWHTAFAGSITSAGAMFFIDETYATSAVSLLVFLFLLIHYLSPPKHWGDVSQNLIYHQVRKYLLRLKPEHIKFWRPQIILLVDDPRRQTRLIQFCNSMKKGALYILGHVIVTDDFESGVQEAKLQQSAWTRYISEYSRIKAFVQLNMSPSIIWGVRNLILSAGLGGMRPNIAVMGLYNMDELRRSRPRGSVPEAPRSRPASATGKAQDNGKSSSVRRQRRRGDTMARLLESELPTDVIRTEERMSPTSYLTILEDLALRYRLNVAVGKGFSQLETPRRNGGNSKKYIDLWPIQMSAQVQADGKNVVTSNFDTYTLILQLGYILHTVPAWKRVFQLRLMVFVEYEDEVEEERQRVAALLEKLRIDAEIHAFSLASGALTSYEAIVHGNYKDSFIEGSLDETLKGEWWDDLKAQRTSGASQPVGFEGSKAAEASRRYPSAAFLALADSPKRHSVSYTGRMGFSMGMHAQNLPRGVFDIGPANVGDSDGSDDSDGDYTDPDFNDVESAASETDLFGFNPSRRPLLGEASRRKSHGDALIRVSTSQTKRPPENEPLIPRAPRRGSYGTVPASSSSANTANAAQESARLGRQASGPRNMPEIGSVRSPSPMRSSTMPVLQTAANEETSGRPPLPRAQSSILAPSASTMLHPTSPDEPRPPVRPAFSRANSSNRFTSSLVPETKIIDAGGAAGRSITFAVPESLPDGAQAPTLGYSEASATGAASDVRIDIPELVATTQSGHHRRVPSGSHSIQESGQSSPGGALKLSFNDLPCRAQHLIINELMQQNSSDTVVLFTTLPIPEEGTYESEEASIEYLSAVEILCHELPPTLMVLSNNMTVTVSL</sequence>
<reference evidence="11" key="3">
    <citation type="submission" date="2011-03" db="EMBL/GenBank/DDBJ databases">
        <title>Annotation of Magnaporthe poae ATCC 64411.</title>
        <authorList>
            <person name="Ma L.-J."/>
            <person name="Dead R."/>
            <person name="Young S.K."/>
            <person name="Zeng Q."/>
            <person name="Gargeya S."/>
            <person name="Fitzgerald M."/>
            <person name="Haas B."/>
            <person name="Abouelleil A."/>
            <person name="Alvarado L."/>
            <person name="Arachchi H.M."/>
            <person name="Berlin A."/>
            <person name="Brown A."/>
            <person name="Chapman S.B."/>
            <person name="Chen Z."/>
            <person name="Dunbar C."/>
            <person name="Freedman E."/>
            <person name="Gearin G."/>
            <person name="Gellesch M."/>
            <person name="Goldberg J."/>
            <person name="Griggs A."/>
            <person name="Gujja S."/>
            <person name="Heiman D."/>
            <person name="Howarth C."/>
            <person name="Larson L."/>
            <person name="Lui A."/>
            <person name="MacDonald P.J.P."/>
            <person name="Mehta T."/>
            <person name="Montmayeur A."/>
            <person name="Murphy C."/>
            <person name="Neiman D."/>
            <person name="Pearson M."/>
            <person name="Priest M."/>
            <person name="Roberts A."/>
            <person name="Saif S."/>
            <person name="Shea T."/>
            <person name="Shenoy N."/>
            <person name="Sisk P."/>
            <person name="Stolte C."/>
            <person name="Sykes S."/>
            <person name="Yandava C."/>
            <person name="Wortman J."/>
            <person name="Nusbaum C."/>
            <person name="Birren B."/>
        </authorList>
    </citation>
    <scope>NUCLEOTIDE SEQUENCE</scope>
    <source>
        <strain evidence="11">ATCC 64411</strain>
    </source>
</reference>
<name>A0A0C4DVH7_MAGP6</name>
<dbReference type="Pfam" id="PF03522">
    <property type="entry name" value="SLC12"/>
    <property type="match status" value="1"/>
</dbReference>
<dbReference type="GO" id="GO:0055075">
    <property type="term" value="P:potassium ion homeostasis"/>
    <property type="evidence" value="ECO:0007669"/>
    <property type="project" value="EnsemblFungi"/>
</dbReference>
<evidence type="ECO:0000259" key="10">
    <source>
        <dbReference type="Pfam" id="PF03522"/>
    </source>
</evidence>
<dbReference type="GO" id="GO:1990816">
    <property type="term" value="C:vacuole-mitochondrion membrane contact site"/>
    <property type="evidence" value="ECO:0007669"/>
    <property type="project" value="EnsemblFungi"/>
</dbReference>
<reference evidence="11" key="2">
    <citation type="submission" date="2010-05" db="EMBL/GenBank/DDBJ databases">
        <title>The Genome Sequence of Magnaporthe poae strain ATCC 64411.</title>
        <authorList>
            <consortium name="The Broad Institute Genome Sequencing Platform"/>
            <consortium name="Broad Institute Genome Sequencing Center for Infectious Disease"/>
            <person name="Ma L.-J."/>
            <person name="Dead R."/>
            <person name="Young S."/>
            <person name="Zeng Q."/>
            <person name="Koehrsen M."/>
            <person name="Alvarado L."/>
            <person name="Berlin A."/>
            <person name="Chapman S.B."/>
            <person name="Chen Z."/>
            <person name="Freedman E."/>
            <person name="Gellesch M."/>
            <person name="Goldberg J."/>
            <person name="Griggs A."/>
            <person name="Gujja S."/>
            <person name="Heilman E.R."/>
            <person name="Heiman D."/>
            <person name="Hepburn T."/>
            <person name="Howarth C."/>
            <person name="Jen D."/>
            <person name="Larson L."/>
            <person name="Mehta T."/>
            <person name="Neiman D."/>
            <person name="Pearson M."/>
            <person name="Roberts A."/>
            <person name="Saif S."/>
            <person name="Shea T."/>
            <person name="Shenoy N."/>
            <person name="Sisk P."/>
            <person name="Stolte C."/>
            <person name="Sykes S."/>
            <person name="Walk T."/>
            <person name="White J."/>
            <person name="Yandava C."/>
            <person name="Haas B."/>
            <person name="Nusbaum C."/>
            <person name="Birren B."/>
        </authorList>
    </citation>
    <scope>NUCLEOTIDE SEQUENCE</scope>
    <source>
        <strain evidence="11">ATCC 64411</strain>
    </source>
</reference>
<dbReference type="Pfam" id="PF00324">
    <property type="entry name" value="AA_permease"/>
    <property type="match status" value="1"/>
</dbReference>
<feature type="compositionally biased region" description="Low complexity" evidence="7">
    <location>
        <begin position="1140"/>
        <end position="1155"/>
    </location>
</feature>
<keyword evidence="4 8" id="KW-0812">Transmembrane</keyword>
<feature type="transmembrane region" description="Helical" evidence="8">
    <location>
        <begin position="184"/>
        <end position="203"/>
    </location>
</feature>
<dbReference type="GO" id="GO:0055064">
    <property type="term" value="P:chloride ion homeostasis"/>
    <property type="evidence" value="ECO:0007669"/>
    <property type="project" value="TreeGrafter"/>
</dbReference>
<keyword evidence="3" id="KW-0813">Transport</keyword>
<protein>
    <recommendedName>
        <fullName evidence="14">Solute carrier family 12 member 3</fullName>
    </recommendedName>
</protein>
<feature type="domain" description="SLC12A transporter C-terminal" evidence="10">
    <location>
        <begin position="663"/>
        <end position="749"/>
    </location>
</feature>
<feature type="transmembrane region" description="Helical" evidence="8">
    <location>
        <begin position="304"/>
        <end position="322"/>
    </location>
</feature>
<reference evidence="13" key="1">
    <citation type="submission" date="2010-05" db="EMBL/GenBank/DDBJ databases">
        <title>The genome sequence of Magnaporthe poae strain ATCC 64411.</title>
        <authorList>
            <person name="Ma L.-J."/>
            <person name="Dead R."/>
            <person name="Young S."/>
            <person name="Zeng Q."/>
            <person name="Koehrsen M."/>
            <person name="Alvarado L."/>
            <person name="Berlin A."/>
            <person name="Chapman S.B."/>
            <person name="Chen Z."/>
            <person name="Freedman E."/>
            <person name="Gellesch M."/>
            <person name="Goldberg J."/>
            <person name="Griggs A."/>
            <person name="Gujja S."/>
            <person name="Heilman E.R."/>
            <person name="Heiman D."/>
            <person name="Hepburn T."/>
            <person name="Howarth C."/>
            <person name="Jen D."/>
            <person name="Larson L."/>
            <person name="Mehta T."/>
            <person name="Neiman D."/>
            <person name="Pearson M."/>
            <person name="Roberts A."/>
            <person name="Saif S."/>
            <person name="Shea T."/>
            <person name="Shenoy N."/>
            <person name="Sisk P."/>
            <person name="Stolte C."/>
            <person name="Sykes S."/>
            <person name="Walk T."/>
            <person name="White J."/>
            <person name="Yandava C."/>
            <person name="Haas B."/>
            <person name="Nusbaum C."/>
            <person name="Birren B."/>
        </authorList>
    </citation>
    <scope>NUCLEOTIDE SEQUENCE [LARGE SCALE GENOMIC DNA]</scope>
    <source>
        <strain evidence="13">ATCC 64411 / 73-15</strain>
    </source>
</reference>
<feature type="transmembrane region" description="Helical" evidence="8">
    <location>
        <begin position="572"/>
        <end position="592"/>
    </location>
</feature>
<feature type="transmembrane region" description="Helical" evidence="8">
    <location>
        <begin position="210"/>
        <end position="233"/>
    </location>
</feature>
<keyword evidence="6 8" id="KW-0472">Membrane</keyword>
<dbReference type="STRING" id="644358.A0A0C4DVH7"/>
<dbReference type="GO" id="GO:0006884">
    <property type="term" value="P:cell volume homeostasis"/>
    <property type="evidence" value="ECO:0007669"/>
    <property type="project" value="TreeGrafter"/>
</dbReference>
<evidence type="ECO:0000256" key="6">
    <source>
        <dbReference type="ARBA" id="ARBA00023136"/>
    </source>
</evidence>
<dbReference type="FunFam" id="1.20.1740.10:FF:000013">
    <property type="entry name" value="Solute carrier family 12 member"/>
    <property type="match status" value="1"/>
</dbReference>
<comment type="similarity">
    <text evidence="2">Belongs to the SLC12A transporter family.</text>
</comment>
<feature type="compositionally biased region" description="Acidic residues" evidence="7">
    <location>
        <begin position="1058"/>
        <end position="1074"/>
    </location>
</feature>
<feature type="transmembrane region" description="Helical" evidence="8">
    <location>
        <begin position="539"/>
        <end position="560"/>
    </location>
</feature>
<feature type="transmembrane region" description="Helical" evidence="8">
    <location>
        <begin position="329"/>
        <end position="350"/>
    </location>
</feature>
<dbReference type="GO" id="GO:0034486">
    <property type="term" value="P:vacuolar transmembrane transport"/>
    <property type="evidence" value="ECO:0007669"/>
    <property type="project" value="EnsemblFungi"/>
</dbReference>
<evidence type="ECO:0000256" key="4">
    <source>
        <dbReference type="ARBA" id="ARBA00022692"/>
    </source>
</evidence>
<dbReference type="InterPro" id="IPR004841">
    <property type="entry name" value="AA-permease/SLC12A_dom"/>
</dbReference>
<evidence type="ECO:0000259" key="9">
    <source>
        <dbReference type="Pfam" id="PF00324"/>
    </source>
</evidence>
<dbReference type="GO" id="GO:0005774">
    <property type="term" value="C:vacuolar membrane"/>
    <property type="evidence" value="ECO:0007669"/>
    <property type="project" value="EnsemblFungi"/>
</dbReference>
<gene>
    <name evidence="11" type="ORF">MAPG_03981</name>
</gene>
<reference evidence="12" key="5">
    <citation type="submission" date="2015-06" db="UniProtKB">
        <authorList>
            <consortium name="EnsemblFungi"/>
        </authorList>
    </citation>
    <scope>IDENTIFICATION</scope>
    <source>
        <strain evidence="12">ATCC 64411</strain>
    </source>
</reference>
<dbReference type="PANTHER" id="PTHR11827:SF72">
    <property type="entry name" value="GH08340P"/>
    <property type="match status" value="1"/>
</dbReference>
<evidence type="ECO:0000256" key="1">
    <source>
        <dbReference type="ARBA" id="ARBA00004141"/>
    </source>
</evidence>
<accession>A0A0C4DVH7</accession>
<feature type="compositionally biased region" description="Basic and acidic residues" evidence="7">
    <location>
        <begin position="1098"/>
        <end position="1107"/>
    </location>
</feature>
<proteinExistence type="inferred from homology"/>
<dbReference type="InterPro" id="IPR004842">
    <property type="entry name" value="SLC12A_fam"/>
</dbReference>
<keyword evidence="13" id="KW-1185">Reference proteome</keyword>
<dbReference type="InterPro" id="IPR018491">
    <property type="entry name" value="SLC12_C"/>
</dbReference>
<dbReference type="Gene3D" id="1.20.1740.10">
    <property type="entry name" value="Amino acid/polyamine transporter I"/>
    <property type="match status" value="1"/>
</dbReference>
<dbReference type="EMBL" id="ADBL01000938">
    <property type="status" value="NOT_ANNOTATED_CDS"/>
    <property type="molecule type" value="Genomic_DNA"/>
</dbReference>
<evidence type="ECO:0000256" key="3">
    <source>
        <dbReference type="ARBA" id="ARBA00022448"/>
    </source>
</evidence>
<feature type="region of interest" description="Disordered" evidence="7">
    <location>
        <begin position="1047"/>
        <end position="1241"/>
    </location>
</feature>
<dbReference type="EnsemblFungi" id="MAPG_03981T0">
    <property type="protein sequence ID" value="MAPG_03981T0"/>
    <property type="gene ID" value="MAPG_03981"/>
</dbReference>
<keyword evidence="5 8" id="KW-1133">Transmembrane helix</keyword>
<feature type="compositionally biased region" description="Polar residues" evidence="7">
    <location>
        <begin position="1204"/>
        <end position="1218"/>
    </location>
</feature>
<evidence type="ECO:0000256" key="5">
    <source>
        <dbReference type="ARBA" id="ARBA00022989"/>
    </source>
</evidence>
<feature type="transmembrane region" description="Helical" evidence="8">
    <location>
        <begin position="461"/>
        <end position="484"/>
    </location>
</feature>
<feature type="region of interest" description="Disordered" evidence="7">
    <location>
        <begin position="757"/>
        <end position="799"/>
    </location>
</feature>
<dbReference type="Proteomes" id="UP000011715">
    <property type="component" value="Unassembled WGS sequence"/>
</dbReference>
<dbReference type="GO" id="GO:0015379">
    <property type="term" value="F:potassium:chloride symporter activity"/>
    <property type="evidence" value="ECO:0007669"/>
    <property type="project" value="EnsemblFungi"/>
</dbReference>
<comment type="subcellular location">
    <subcellularLocation>
        <location evidence="1">Membrane</location>
        <topology evidence="1">Multi-pass membrane protein</topology>
    </subcellularLocation>
</comment>
<evidence type="ECO:0000313" key="11">
    <source>
        <dbReference type="EMBL" id="KLU84947.1"/>
    </source>
</evidence>
<feature type="domain" description="Amino acid permease/ SLC12A" evidence="9">
    <location>
        <begin position="189"/>
        <end position="651"/>
    </location>
</feature>
<evidence type="ECO:0008006" key="14">
    <source>
        <dbReference type="Google" id="ProtNLM"/>
    </source>
</evidence>
<evidence type="ECO:0000256" key="7">
    <source>
        <dbReference type="SAM" id="MobiDB-lite"/>
    </source>
</evidence>
<dbReference type="PANTHER" id="PTHR11827">
    <property type="entry name" value="SOLUTE CARRIER FAMILY 12, CATION COTRANSPORTERS"/>
    <property type="match status" value="1"/>
</dbReference>
<feature type="transmembrane region" description="Helical" evidence="8">
    <location>
        <begin position="598"/>
        <end position="615"/>
    </location>
</feature>
<feature type="transmembrane region" description="Helical" evidence="8">
    <location>
        <begin position="515"/>
        <end position="533"/>
    </location>
</feature>
<feature type="compositionally biased region" description="Polar residues" evidence="7">
    <location>
        <begin position="777"/>
        <end position="786"/>
    </location>
</feature>
<evidence type="ECO:0000256" key="8">
    <source>
        <dbReference type="SAM" id="Phobius"/>
    </source>
</evidence>
<dbReference type="OrthoDB" id="2020542at2759"/>
<feature type="compositionally biased region" description="Polar residues" evidence="7">
    <location>
        <begin position="1316"/>
        <end position="1328"/>
    </location>
</feature>
<dbReference type="VEuPathDB" id="FungiDB:MAPG_03981"/>
<dbReference type="EMBL" id="GL876968">
    <property type="protein sequence ID" value="KLU84947.1"/>
    <property type="molecule type" value="Genomic_DNA"/>
</dbReference>
<organism evidence="12 13">
    <name type="scientific">Magnaporthiopsis poae (strain ATCC 64411 / 73-15)</name>
    <name type="common">Kentucky bluegrass fungus</name>
    <name type="synonym">Magnaporthe poae</name>
    <dbReference type="NCBI Taxonomy" id="644358"/>
    <lineage>
        <taxon>Eukaryota</taxon>
        <taxon>Fungi</taxon>
        <taxon>Dikarya</taxon>
        <taxon>Ascomycota</taxon>
        <taxon>Pezizomycotina</taxon>
        <taxon>Sordariomycetes</taxon>
        <taxon>Sordariomycetidae</taxon>
        <taxon>Magnaporthales</taxon>
        <taxon>Magnaporthaceae</taxon>
        <taxon>Magnaporthiopsis</taxon>
    </lineage>
</organism>
<feature type="compositionally biased region" description="Low complexity" evidence="7">
    <location>
        <begin position="1172"/>
        <end position="1186"/>
    </location>
</feature>
<reference evidence="12" key="4">
    <citation type="journal article" date="2015" name="G3 (Bethesda)">
        <title>Genome sequences of three phytopathogenic species of the Magnaporthaceae family of fungi.</title>
        <authorList>
            <person name="Okagaki L.H."/>
            <person name="Nunes C.C."/>
            <person name="Sailsbery J."/>
            <person name="Clay B."/>
            <person name="Brown D."/>
            <person name="John T."/>
            <person name="Oh Y."/>
            <person name="Young N."/>
            <person name="Fitzgerald M."/>
            <person name="Haas B.J."/>
            <person name="Zeng Q."/>
            <person name="Young S."/>
            <person name="Adiconis X."/>
            <person name="Fan L."/>
            <person name="Levin J.Z."/>
            <person name="Mitchell T.K."/>
            <person name="Okubara P.A."/>
            <person name="Farman M.L."/>
            <person name="Kohn L.M."/>
            <person name="Birren B."/>
            <person name="Ma L.-J."/>
            <person name="Dean R.A."/>
        </authorList>
    </citation>
    <scope>NUCLEOTIDE SEQUENCE</scope>
    <source>
        <strain evidence="12">ATCC 64411 / 73-15</strain>
    </source>
</reference>
<dbReference type="OMA" id="NDLPCRA"/>
<evidence type="ECO:0000256" key="2">
    <source>
        <dbReference type="ARBA" id="ARBA00010593"/>
    </source>
</evidence>